<dbReference type="AlphaFoldDB" id="A0A9P5YRV1"/>
<reference evidence="1" key="1">
    <citation type="submission" date="2020-11" db="EMBL/GenBank/DDBJ databases">
        <authorList>
            <consortium name="DOE Joint Genome Institute"/>
            <person name="Ahrendt S."/>
            <person name="Riley R."/>
            <person name="Andreopoulos W."/>
            <person name="Labutti K."/>
            <person name="Pangilinan J."/>
            <person name="Ruiz-Duenas F.J."/>
            <person name="Barrasa J.M."/>
            <person name="Sanchez-Garcia M."/>
            <person name="Camarero S."/>
            <person name="Miyauchi S."/>
            <person name="Serrano A."/>
            <person name="Linde D."/>
            <person name="Babiker R."/>
            <person name="Drula E."/>
            <person name="Ayuso-Fernandez I."/>
            <person name="Pacheco R."/>
            <person name="Padilla G."/>
            <person name="Ferreira P."/>
            <person name="Barriuso J."/>
            <person name="Kellner H."/>
            <person name="Castanera R."/>
            <person name="Alfaro M."/>
            <person name="Ramirez L."/>
            <person name="Pisabarro A.G."/>
            <person name="Kuo A."/>
            <person name="Tritt A."/>
            <person name="Lipzen A."/>
            <person name="He G."/>
            <person name="Yan M."/>
            <person name="Ng V."/>
            <person name="Cullen D."/>
            <person name="Martin F."/>
            <person name="Rosso M.-N."/>
            <person name="Henrissat B."/>
            <person name="Hibbett D."/>
            <person name="Martinez A.T."/>
            <person name="Grigoriev I.V."/>
        </authorList>
    </citation>
    <scope>NUCLEOTIDE SEQUENCE</scope>
    <source>
        <strain evidence="1">CIRM-BRFM 674</strain>
    </source>
</reference>
<organism evidence="1 2">
    <name type="scientific">Pholiota conissans</name>
    <dbReference type="NCBI Taxonomy" id="109636"/>
    <lineage>
        <taxon>Eukaryota</taxon>
        <taxon>Fungi</taxon>
        <taxon>Dikarya</taxon>
        <taxon>Basidiomycota</taxon>
        <taxon>Agaricomycotina</taxon>
        <taxon>Agaricomycetes</taxon>
        <taxon>Agaricomycetidae</taxon>
        <taxon>Agaricales</taxon>
        <taxon>Agaricineae</taxon>
        <taxon>Strophariaceae</taxon>
        <taxon>Pholiota</taxon>
    </lineage>
</organism>
<evidence type="ECO:0000313" key="2">
    <source>
        <dbReference type="Proteomes" id="UP000807469"/>
    </source>
</evidence>
<evidence type="ECO:0000313" key="1">
    <source>
        <dbReference type="EMBL" id="KAF9474357.1"/>
    </source>
</evidence>
<protein>
    <recommendedName>
        <fullName evidence="3">BTB domain-containing protein</fullName>
    </recommendedName>
</protein>
<proteinExistence type="predicted"/>
<keyword evidence="2" id="KW-1185">Reference proteome</keyword>
<dbReference type="OrthoDB" id="3184970at2759"/>
<accession>A0A9P5YRV1</accession>
<gene>
    <name evidence="1" type="ORF">BDN70DRAFT_866306</name>
</gene>
<dbReference type="Proteomes" id="UP000807469">
    <property type="component" value="Unassembled WGS sequence"/>
</dbReference>
<evidence type="ECO:0008006" key="3">
    <source>
        <dbReference type="Google" id="ProtNLM"/>
    </source>
</evidence>
<name>A0A9P5YRV1_9AGAR</name>
<dbReference type="EMBL" id="MU155383">
    <property type="protein sequence ID" value="KAF9474357.1"/>
    <property type="molecule type" value="Genomic_DNA"/>
</dbReference>
<sequence length="173" mass="19372">MKEPKTSELFCAADADVSFLSSDNVLFKLHSVHFQTSSGILMPPEDAFFGSEAAPLPERAEVLELLFQFIEPPSESQNYRQPSVLSLEKSVFFELAEAAEKYVVYGAMNTCITHMPQMVYLDHFGVLNHALKHGYWEIADNAAKRCLEVATPLEDAVTKLTSPGVLQKWVLYI</sequence>
<comment type="caution">
    <text evidence="1">The sequence shown here is derived from an EMBL/GenBank/DDBJ whole genome shotgun (WGS) entry which is preliminary data.</text>
</comment>